<dbReference type="RefSeq" id="WP_145197525.1">
    <property type="nucleotide sequence ID" value="NZ_CP036267.1"/>
</dbReference>
<gene>
    <name evidence="2" type="ORF">Mal48_15820</name>
</gene>
<sequence>MLGNFPSRELLVSSCLFLLVGCGGSPDTGPELVDAGGTVKLSGEPLAHADLYFMPAAGTSGIGGTARSDESGNFTVNYGRGGTGLPAGNYVVTVSQRLMPDGTPVAVDDDRDPIESPAKEQLPEKYSNAEKSKVQAVVQPGQAIQIDLE</sequence>
<dbReference type="AlphaFoldDB" id="A0A517QL28"/>
<accession>A0A517QL28</accession>
<dbReference type="Proteomes" id="UP000315724">
    <property type="component" value="Chromosome"/>
</dbReference>
<proteinExistence type="predicted"/>
<reference evidence="2 3" key="1">
    <citation type="submission" date="2019-02" db="EMBL/GenBank/DDBJ databases">
        <title>Deep-cultivation of Planctomycetes and their phenomic and genomic characterization uncovers novel biology.</title>
        <authorList>
            <person name="Wiegand S."/>
            <person name="Jogler M."/>
            <person name="Boedeker C."/>
            <person name="Pinto D."/>
            <person name="Vollmers J."/>
            <person name="Rivas-Marin E."/>
            <person name="Kohn T."/>
            <person name="Peeters S.H."/>
            <person name="Heuer A."/>
            <person name="Rast P."/>
            <person name="Oberbeckmann S."/>
            <person name="Bunk B."/>
            <person name="Jeske O."/>
            <person name="Meyerdierks A."/>
            <person name="Storesund J.E."/>
            <person name="Kallscheuer N."/>
            <person name="Luecker S."/>
            <person name="Lage O.M."/>
            <person name="Pohl T."/>
            <person name="Merkel B.J."/>
            <person name="Hornburger P."/>
            <person name="Mueller R.-W."/>
            <person name="Bruemmer F."/>
            <person name="Labrenz M."/>
            <person name="Spormann A.M."/>
            <person name="Op den Camp H."/>
            <person name="Overmann J."/>
            <person name="Amann R."/>
            <person name="Jetten M.S.M."/>
            <person name="Mascher T."/>
            <person name="Medema M.H."/>
            <person name="Devos D.P."/>
            <person name="Kaster A.-K."/>
            <person name="Ovreas L."/>
            <person name="Rohde M."/>
            <person name="Galperin M.Y."/>
            <person name="Jogler C."/>
        </authorList>
    </citation>
    <scope>NUCLEOTIDE SEQUENCE [LARGE SCALE GENOMIC DNA]</scope>
    <source>
        <strain evidence="2 3">Mal48</strain>
    </source>
</reference>
<dbReference type="EMBL" id="CP036267">
    <property type="protein sequence ID" value="QDT32338.1"/>
    <property type="molecule type" value="Genomic_DNA"/>
</dbReference>
<protein>
    <recommendedName>
        <fullName evidence="4">Carboxypeptidase regulatory-like domain-containing protein</fullName>
    </recommendedName>
</protein>
<evidence type="ECO:0008006" key="4">
    <source>
        <dbReference type="Google" id="ProtNLM"/>
    </source>
</evidence>
<evidence type="ECO:0000313" key="3">
    <source>
        <dbReference type="Proteomes" id="UP000315724"/>
    </source>
</evidence>
<dbReference type="KEGG" id="tpol:Mal48_15820"/>
<keyword evidence="3" id="KW-1185">Reference proteome</keyword>
<evidence type="ECO:0000256" key="1">
    <source>
        <dbReference type="SAM" id="MobiDB-lite"/>
    </source>
</evidence>
<feature type="compositionally biased region" description="Basic and acidic residues" evidence="1">
    <location>
        <begin position="113"/>
        <end position="133"/>
    </location>
</feature>
<evidence type="ECO:0000313" key="2">
    <source>
        <dbReference type="EMBL" id="QDT32338.1"/>
    </source>
</evidence>
<name>A0A517QL28_9PLAN</name>
<organism evidence="2 3">
    <name type="scientific">Thalassoglobus polymorphus</name>
    <dbReference type="NCBI Taxonomy" id="2527994"/>
    <lineage>
        <taxon>Bacteria</taxon>
        <taxon>Pseudomonadati</taxon>
        <taxon>Planctomycetota</taxon>
        <taxon>Planctomycetia</taxon>
        <taxon>Planctomycetales</taxon>
        <taxon>Planctomycetaceae</taxon>
        <taxon>Thalassoglobus</taxon>
    </lineage>
</organism>
<feature type="region of interest" description="Disordered" evidence="1">
    <location>
        <begin position="101"/>
        <end position="134"/>
    </location>
</feature>
<dbReference type="OrthoDB" id="287810at2"/>